<evidence type="ECO:0000313" key="1">
    <source>
        <dbReference type="EMBL" id="KAA6328056.1"/>
    </source>
</evidence>
<organism evidence="1">
    <name type="scientific">termite gut metagenome</name>
    <dbReference type="NCBI Taxonomy" id="433724"/>
    <lineage>
        <taxon>unclassified sequences</taxon>
        <taxon>metagenomes</taxon>
        <taxon>organismal metagenomes</taxon>
    </lineage>
</organism>
<reference evidence="1" key="1">
    <citation type="submission" date="2019-03" db="EMBL/GenBank/DDBJ databases">
        <title>Single cell metagenomics reveals metabolic interactions within the superorganism composed of flagellate Streblomastix strix and complex community of Bacteroidetes bacteria on its surface.</title>
        <authorList>
            <person name="Treitli S.C."/>
            <person name="Kolisko M."/>
            <person name="Husnik F."/>
            <person name="Keeling P."/>
            <person name="Hampl V."/>
        </authorList>
    </citation>
    <scope>NUCLEOTIDE SEQUENCE</scope>
    <source>
        <strain evidence="1">STM</strain>
    </source>
</reference>
<protein>
    <submittedName>
        <fullName evidence="1">Uncharacterized protein</fullName>
    </submittedName>
</protein>
<accession>A0A5J4R2D2</accession>
<dbReference type="EMBL" id="SNRY01001884">
    <property type="protein sequence ID" value="KAA6328056.1"/>
    <property type="molecule type" value="Genomic_DNA"/>
</dbReference>
<name>A0A5J4R2D2_9ZZZZ</name>
<dbReference type="PROSITE" id="PS51257">
    <property type="entry name" value="PROKAR_LIPOPROTEIN"/>
    <property type="match status" value="1"/>
</dbReference>
<dbReference type="AlphaFoldDB" id="A0A5J4R2D2"/>
<sequence>MKKSFLIIPFLAGLLALGSCAEEAKLSSVSEVNLSSLLYLEFTVNETEKCPVVFQYSEEGELNDTILIMVEQLKTKAKVKIFTLIDPAIQINLTVGEEVTFNEDDILLITLTLGGASKTYYVRMQEKEQEKSKSFFYVVKTSDVDDAGGKYYLNEAKAEKLIAVSETNYEGYADFTKTNWDNIGIVKPDLSGVFDVDGGFYPEQSYGSFVLTENTIGGGLHFKINGPWADWTWTGGNEAIVAPGVWKLNFDTSTNQLDLLEVQWAITGTATNDGVQAMTYTSPNKTWSVTANLSAGNIRFITIPISEGDPIITYGMASKTHLSETGNVII</sequence>
<gene>
    <name evidence="1" type="ORF">EZS27_023007</name>
</gene>
<comment type="caution">
    <text evidence="1">The sequence shown here is derived from an EMBL/GenBank/DDBJ whole genome shotgun (WGS) entry which is preliminary data.</text>
</comment>
<proteinExistence type="predicted"/>